<dbReference type="OrthoDB" id="10039976at2759"/>
<evidence type="ECO:0000313" key="4">
    <source>
        <dbReference type="EMBL" id="ORZ31705.1"/>
    </source>
</evidence>
<reference evidence="4 5" key="1">
    <citation type="submission" date="2016-07" db="EMBL/GenBank/DDBJ databases">
        <title>Pervasive Adenine N6-methylation of Active Genes in Fungi.</title>
        <authorList>
            <consortium name="DOE Joint Genome Institute"/>
            <person name="Mondo S.J."/>
            <person name="Dannebaum R.O."/>
            <person name="Kuo R.C."/>
            <person name="Labutti K."/>
            <person name="Haridas S."/>
            <person name="Kuo A."/>
            <person name="Salamov A."/>
            <person name="Ahrendt S.R."/>
            <person name="Lipzen A."/>
            <person name="Sullivan W."/>
            <person name="Andreopoulos W.B."/>
            <person name="Clum A."/>
            <person name="Lindquist E."/>
            <person name="Daum C."/>
            <person name="Ramamoorthy G.K."/>
            <person name="Gryganskyi A."/>
            <person name="Culley D."/>
            <person name="Magnuson J.K."/>
            <person name="James T.Y."/>
            <person name="O'Malley M.A."/>
            <person name="Stajich J.E."/>
            <person name="Spatafora J.W."/>
            <person name="Visel A."/>
            <person name="Grigoriev I.V."/>
        </authorList>
    </citation>
    <scope>NUCLEOTIDE SEQUENCE [LARGE SCALE GENOMIC DNA]</scope>
    <source>
        <strain evidence="4 5">PL171</strain>
    </source>
</reference>
<evidence type="ECO:0000313" key="5">
    <source>
        <dbReference type="Proteomes" id="UP000193411"/>
    </source>
</evidence>
<dbReference type="GO" id="GO:0016747">
    <property type="term" value="F:acyltransferase activity, transferring groups other than amino-acyl groups"/>
    <property type="evidence" value="ECO:0007669"/>
    <property type="project" value="InterPro"/>
</dbReference>
<organism evidence="4 5">
    <name type="scientific">Catenaria anguillulae PL171</name>
    <dbReference type="NCBI Taxonomy" id="765915"/>
    <lineage>
        <taxon>Eukaryota</taxon>
        <taxon>Fungi</taxon>
        <taxon>Fungi incertae sedis</taxon>
        <taxon>Blastocladiomycota</taxon>
        <taxon>Blastocladiomycetes</taxon>
        <taxon>Blastocladiales</taxon>
        <taxon>Catenariaceae</taxon>
        <taxon>Catenaria</taxon>
    </lineage>
</organism>
<evidence type="ECO:0000259" key="3">
    <source>
        <dbReference type="PROSITE" id="PS51186"/>
    </source>
</evidence>
<dbReference type="AlphaFoldDB" id="A0A1Y2HB16"/>
<protein>
    <submittedName>
        <fullName evidence="4">Acyl-CoA N-acyltransferase</fullName>
    </submittedName>
</protein>
<feature type="domain" description="N-acetyltransferase" evidence="3">
    <location>
        <begin position="66"/>
        <end position="229"/>
    </location>
</feature>
<keyword evidence="5" id="KW-1185">Reference proteome</keyword>
<evidence type="ECO:0000256" key="1">
    <source>
        <dbReference type="ARBA" id="ARBA00022679"/>
    </source>
</evidence>
<dbReference type="PANTHER" id="PTHR43420">
    <property type="entry name" value="ACETYLTRANSFERASE"/>
    <property type="match status" value="1"/>
</dbReference>
<dbReference type="PROSITE" id="PS51186">
    <property type="entry name" value="GNAT"/>
    <property type="match status" value="1"/>
</dbReference>
<evidence type="ECO:0000256" key="2">
    <source>
        <dbReference type="ARBA" id="ARBA00023315"/>
    </source>
</evidence>
<dbReference type="SUPFAM" id="SSF55729">
    <property type="entry name" value="Acyl-CoA N-acyltransferases (Nat)"/>
    <property type="match status" value="1"/>
</dbReference>
<name>A0A1Y2HB16_9FUNG</name>
<dbReference type="InterPro" id="IPR000182">
    <property type="entry name" value="GNAT_dom"/>
</dbReference>
<proteinExistence type="predicted"/>
<dbReference type="CDD" id="cd04301">
    <property type="entry name" value="NAT_SF"/>
    <property type="match status" value="1"/>
</dbReference>
<dbReference type="InterPro" id="IPR016181">
    <property type="entry name" value="Acyl_CoA_acyltransferase"/>
</dbReference>
<comment type="caution">
    <text evidence="4">The sequence shown here is derived from an EMBL/GenBank/DDBJ whole genome shotgun (WGS) entry which is preliminary data.</text>
</comment>
<keyword evidence="2 4" id="KW-0012">Acyltransferase</keyword>
<accession>A0A1Y2HB16</accession>
<gene>
    <name evidence="4" type="ORF">BCR44DRAFT_34850</name>
</gene>
<sequence length="229" mass="25503">MSSEYQVHHAKNRTDLSDQDLDSIAAIISVAFRAKFAHVGLNDDQTTQLNKAHILDDIRHPKNVYLVARRTSDGTIAGVCELLVPTVTTGQAESAKKHDPEEHLKQFTKTLGFLHRMRVGKLRMVLSDDQEKELVSGEAYVKAIAVDSEFRGKGIGNMLLAHAHAMVAGLGFTSISLHVAANNRRAKQLYERVGYVEDAEKSVMKSGERAYCRFFVGEDGFYYLTKSFS</sequence>
<keyword evidence="1 4" id="KW-0808">Transferase</keyword>
<dbReference type="EMBL" id="MCFL01000056">
    <property type="protein sequence ID" value="ORZ31705.1"/>
    <property type="molecule type" value="Genomic_DNA"/>
</dbReference>
<dbReference type="InterPro" id="IPR050680">
    <property type="entry name" value="YpeA/RimI_acetyltransf"/>
</dbReference>
<dbReference type="Gene3D" id="3.40.630.30">
    <property type="match status" value="1"/>
</dbReference>
<dbReference type="Pfam" id="PF00583">
    <property type="entry name" value="Acetyltransf_1"/>
    <property type="match status" value="1"/>
</dbReference>
<dbReference type="Proteomes" id="UP000193411">
    <property type="component" value="Unassembled WGS sequence"/>
</dbReference>